<evidence type="ECO:0000256" key="1">
    <source>
        <dbReference type="SAM" id="MobiDB-lite"/>
    </source>
</evidence>
<gene>
    <name evidence="2" type="ORF">PQU92_02135</name>
</gene>
<dbReference type="Proteomes" id="UP001214854">
    <property type="component" value="Unassembled WGS sequence"/>
</dbReference>
<name>A0ABT5HPR4_9CAUL</name>
<comment type="caution">
    <text evidence="2">The sequence shown here is derived from an EMBL/GenBank/DDBJ whole genome shotgun (WGS) entry which is preliminary data.</text>
</comment>
<reference evidence="2 3" key="1">
    <citation type="submission" date="2023-01" db="EMBL/GenBank/DDBJ databases">
        <title>Novel species of the genus Asticcacaulis isolated from rivers.</title>
        <authorList>
            <person name="Lu H."/>
        </authorList>
    </citation>
    <scope>NUCLEOTIDE SEQUENCE [LARGE SCALE GENOMIC DNA]</scope>
    <source>
        <strain evidence="2 3">BYS171W</strain>
    </source>
</reference>
<dbReference type="EMBL" id="JAQQKX010000001">
    <property type="protein sequence ID" value="MDC7682054.1"/>
    <property type="molecule type" value="Genomic_DNA"/>
</dbReference>
<accession>A0ABT5HPR4</accession>
<protein>
    <recommendedName>
        <fullName evidence="4">Terminase small subunit</fullName>
    </recommendedName>
</protein>
<proteinExistence type="predicted"/>
<feature type="region of interest" description="Disordered" evidence="1">
    <location>
        <begin position="91"/>
        <end position="120"/>
    </location>
</feature>
<keyword evidence="3" id="KW-1185">Reference proteome</keyword>
<organism evidence="2 3">
    <name type="scientific">Asticcacaulis aquaticus</name>
    <dbReference type="NCBI Taxonomy" id="2984212"/>
    <lineage>
        <taxon>Bacteria</taxon>
        <taxon>Pseudomonadati</taxon>
        <taxon>Pseudomonadota</taxon>
        <taxon>Alphaproteobacteria</taxon>
        <taxon>Caulobacterales</taxon>
        <taxon>Caulobacteraceae</taxon>
        <taxon>Asticcacaulis</taxon>
    </lineage>
</organism>
<evidence type="ECO:0000313" key="3">
    <source>
        <dbReference type="Proteomes" id="UP001214854"/>
    </source>
</evidence>
<evidence type="ECO:0000313" key="2">
    <source>
        <dbReference type="EMBL" id="MDC7682054.1"/>
    </source>
</evidence>
<dbReference type="RefSeq" id="WP_272746563.1">
    <property type="nucleotide sequence ID" value="NZ_JAQQKX010000001.1"/>
</dbReference>
<feature type="compositionally biased region" description="Basic and acidic residues" evidence="1">
    <location>
        <begin position="99"/>
        <end position="109"/>
    </location>
</feature>
<sequence length="120" mass="12994">MSKEKKLSVARALTTQLHASEEAIDTALAEAAHLIETYVTSRRAINMSAIIGPEVHKHTLEAMIALRDAQEHMSAAHAALRQLQTQIGLAPSAVVPINDKPEKDPEPTEGRLSPQTERAA</sequence>
<evidence type="ECO:0008006" key="4">
    <source>
        <dbReference type="Google" id="ProtNLM"/>
    </source>
</evidence>